<dbReference type="Gene3D" id="2.60.40.10">
    <property type="entry name" value="Immunoglobulins"/>
    <property type="match status" value="1"/>
</dbReference>
<accession>A0AA40WZB2</accession>
<evidence type="ECO:0000313" key="6">
    <source>
        <dbReference type="Proteomes" id="UP000705283"/>
    </source>
</evidence>
<comment type="caution">
    <text evidence="3">The sequence shown here is derived from an EMBL/GenBank/DDBJ whole genome shotgun (WGS) entry which is preliminary data.</text>
</comment>
<dbReference type="EMBL" id="JADMKS010000001">
    <property type="protein sequence ID" value="MBF6635751.1"/>
    <property type="molecule type" value="Genomic_DNA"/>
</dbReference>
<keyword evidence="5" id="KW-1185">Reference proteome</keyword>
<feature type="domain" description="Big-1" evidence="2">
    <location>
        <begin position="4"/>
        <end position="96"/>
    </location>
</feature>
<dbReference type="InterPro" id="IPR003344">
    <property type="entry name" value="Big_1_dom"/>
</dbReference>
<name>A0AA40WZB2_9GAMM</name>
<evidence type="ECO:0000313" key="4">
    <source>
        <dbReference type="EMBL" id="ORJ23133.1"/>
    </source>
</evidence>
<reference evidence="4 5" key="2">
    <citation type="journal article" date="2017" name="Int. J. Syst. Evol. Microbiol.">
        <title>Rouxiella badensis sp. nov. and Rouxiella silvae sp. nov. isolated from peat bog soil in Germany and emendation of the genus description.</title>
        <authorList>
            <person name="Le Fleche-Mateos A."/>
            <person name="Kugler J.H."/>
            <person name="Hansen S.H."/>
            <person name="Syldatk C."/>
            <person name="Hausmann R."/>
            <person name="Lomprez F."/>
            <person name="Vandenbogaert M."/>
            <person name="Manuguerra J.C."/>
            <person name="Grimont P.A."/>
        </authorList>
    </citation>
    <scope>NUCLEOTIDE SEQUENCE [LARGE SCALE GENOMIC DNA]</scope>
    <source>
        <strain evidence="4 5">213</strain>
    </source>
</reference>
<dbReference type="InterPro" id="IPR008964">
    <property type="entry name" value="Invasin/intimin_cell_adhesion"/>
</dbReference>
<evidence type="ECO:0000259" key="2">
    <source>
        <dbReference type="PROSITE" id="PS51127"/>
    </source>
</evidence>
<dbReference type="PROSITE" id="PS51127">
    <property type="entry name" value="BIG1"/>
    <property type="match status" value="1"/>
</dbReference>
<dbReference type="InterPro" id="IPR013783">
    <property type="entry name" value="Ig-like_fold"/>
</dbReference>
<dbReference type="RefSeq" id="WP_084981920.1">
    <property type="nucleotide sequence ID" value="NZ_CBCSCF010000002.1"/>
</dbReference>
<organism evidence="3 6">
    <name type="scientific">Rouxiella silvae</name>
    <dbReference type="NCBI Taxonomy" id="1646373"/>
    <lineage>
        <taxon>Bacteria</taxon>
        <taxon>Pseudomonadati</taxon>
        <taxon>Pseudomonadota</taxon>
        <taxon>Gammaproteobacteria</taxon>
        <taxon>Enterobacterales</taxon>
        <taxon>Yersiniaceae</taxon>
        <taxon>Rouxiella</taxon>
    </lineage>
</organism>
<dbReference type="Proteomes" id="UP000192722">
    <property type="component" value="Unassembled WGS sequence"/>
</dbReference>
<dbReference type="AlphaFoldDB" id="A0AA40WZB2"/>
<dbReference type="EMBL" id="MRWD01000001">
    <property type="protein sequence ID" value="ORJ23133.1"/>
    <property type="molecule type" value="Genomic_DNA"/>
</dbReference>
<proteinExistence type="inferred from homology"/>
<comment type="similarity">
    <text evidence="1">Belongs to the intimin/invasin family.</text>
</comment>
<dbReference type="Proteomes" id="UP000705283">
    <property type="component" value="Unassembled WGS sequence"/>
</dbReference>
<reference evidence="3" key="3">
    <citation type="submission" date="2020-11" db="EMBL/GenBank/DDBJ databases">
        <authorList>
            <person name="Lee S.D."/>
        </authorList>
    </citation>
    <scope>NUCLEOTIDE SEQUENCE</scope>
    <source>
        <strain evidence="3">SAP-2</strain>
    </source>
</reference>
<gene>
    <name evidence="4" type="ORF">BS639_00015</name>
    <name evidence="3" type="ORF">ITX54_03620</name>
</gene>
<evidence type="ECO:0000313" key="5">
    <source>
        <dbReference type="Proteomes" id="UP000192722"/>
    </source>
</evidence>
<dbReference type="Pfam" id="PF02369">
    <property type="entry name" value="Big_1"/>
    <property type="match status" value="1"/>
</dbReference>
<protein>
    <recommendedName>
        <fullName evidence="2">Big-1 domain-containing protein</fullName>
    </recommendedName>
</protein>
<evidence type="ECO:0000313" key="3">
    <source>
        <dbReference type="EMBL" id="MBF6635751.1"/>
    </source>
</evidence>
<sequence length="883" mass="90798">MANVLTLTRVTNGAQADGSSNNSFQVLVNDSVTGAGVANVTVTLSVTTGATLTASTVTTGSAGSVFGYVTSTTAASYVVTAALTGATSKTISVIFTSAAETAAAQRALETMQSALSGTTGSGYVGYDQTLTYASGTIGASLSQAATNLTTNNNKLAALATSTGSGSVGYDSTVTYASGTVGAAFNSAATNLTTNNNKLAALATSTGAGSVGYDSTVSYASGTVGAAFNSAATNLTSNNNQLAALATSSGAGSVGYDSTVSYANGTVGSAFNSAATNLTSNNNQLAALGTSSGAGSVGYSSTVSYAGGTVGSAFNSAATNLTSINNQLSALATSSGAGSVGYDQTIDYANGTLGSAFNYSGTTLASQTNKLARYLDIEDFADTNSAAGDWTTAIQAAIDAAVSRGILEVRGTGSYSISGTVKIRNIFGNGLNISIHSLSVSSSFPSNTSFWDATPMISIGDLIGNATGLNLFINVLDGGSKADGVVPTGYGFALSHIHIGSATNCIAVVRTGAHQWPNSSNQLTGDYWSSNFVGVFLKNGTTGTNPIVEGWKVSVKFIAANYWGGIWLFDCGQYAQLSGDWDYNGRYVGVVELDSTTGLSSIAGQTGLKLTNGTTPLEFLFYYTYQGSTYAVVAASSNISVYDGSGVFPWTVGQTISCTTVTGVSLTYTAVTLCGDNASKTNFFDIFHDFERTAFGRVQVTAGYLSGIIGGLLHTSNLQYQNSYEDPTDCFHGLSVTNSGTTLAFINTPVESSAYSYVTADYVNFQKKLYMQDRLYEGTPVAIKLGPSSTTSTTITTLKDSAQDKHLDEGSIYDITLKTNYAGNCGSYRIFVLSSGGTYSHNVISSYSTSAITVDFVDNTTGVDMNFRQQAQSQMEVVINIVRI</sequence>
<reference evidence="4" key="1">
    <citation type="submission" date="2016-12" db="EMBL/GenBank/DDBJ databases">
        <authorList>
            <person name="Le Fleche-Mateos A."/>
        </authorList>
    </citation>
    <scope>NUCLEOTIDE SEQUENCE</scope>
    <source>
        <strain evidence="4">213</strain>
    </source>
</reference>
<dbReference type="SUPFAM" id="SSF49373">
    <property type="entry name" value="Invasin/intimin cell-adhesion fragments"/>
    <property type="match status" value="1"/>
</dbReference>
<evidence type="ECO:0000256" key="1">
    <source>
        <dbReference type="ARBA" id="ARBA00010116"/>
    </source>
</evidence>
<reference evidence="3" key="4">
    <citation type="submission" date="2022-09" db="EMBL/GenBank/DDBJ databases">
        <title>Rouxiella aceris sp. nov., isolated from tree sap and emended description of the genus Rhouxiella.</title>
        <authorList>
            <person name="Kim I.S."/>
        </authorList>
    </citation>
    <scope>NUCLEOTIDE SEQUENCE</scope>
    <source>
        <strain evidence="3">SAP-2</strain>
    </source>
</reference>